<dbReference type="AlphaFoldDB" id="A0A2K0XL30"/>
<keyword evidence="4 7" id="KW-0812">Transmembrane</keyword>
<feature type="chain" id="PRO_5014378204" evidence="8">
    <location>
        <begin position="21"/>
        <end position="1032"/>
    </location>
</feature>
<gene>
    <name evidence="10" type="ORF">BFS16_05895</name>
</gene>
<evidence type="ECO:0000313" key="11">
    <source>
        <dbReference type="Proteomes" id="UP000236634"/>
    </source>
</evidence>
<evidence type="ECO:0000256" key="7">
    <source>
        <dbReference type="PROSITE-ProRule" id="PRU01360"/>
    </source>
</evidence>
<evidence type="ECO:0000256" key="8">
    <source>
        <dbReference type="SAM" id="SignalP"/>
    </source>
</evidence>
<evidence type="ECO:0000259" key="9">
    <source>
        <dbReference type="Pfam" id="PF07715"/>
    </source>
</evidence>
<accession>A0A2K0XL30</accession>
<dbReference type="InterPro" id="IPR012910">
    <property type="entry name" value="Plug_dom"/>
</dbReference>
<dbReference type="Gene3D" id="2.170.130.10">
    <property type="entry name" value="TonB-dependent receptor, plug domain"/>
    <property type="match status" value="1"/>
</dbReference>
<comment type="caution">
    <text evidence="10">The sequence shown here is derived from an EMBL/GenBank/DDBJ whole genome shotgun (WGS) entry which is preliminary data.</text>
</comment>
<dbReference type="Gene3D" id="2.40.170.20">
    <property type="entry name" value="TonB-dependent receptor, beta-barrel domain"/>
    <property type="match status" value="1"/>
</dbReference>
<dbReference type="InterPro" id="IPR036942">
    <property type="entry name" value="Beta-barrel_TonB_sf"/>
</dbReference>
<name>A0A2K0XL30_9BACT</name>
<dbReference type="GO" id="GO:0009279">
    <property type="term" value="C:cell outer membrane"/>
    <property type="evidence" value="ECO:0007669"/>
    <property type="project" value="UniProtKB-SubCell"/>
</dbReference>
<keyword evidence="8" id="KW-0732">Signal</keyword>
<evidence type="ECO:0000313" key="10">
    <source>
        <dbReference type="EMBL" id="PNP95250.1"/>
    </source>
</evidence>
<dbReference type="InterPro" id="IPR039426">
    <property type="entry name" value="TonB-dep_rcpt-like"/>
</dbReference>
<dbReference type="Pfam" id="PF13715">
    <property type="entry name" value="CarbopepD_reg_2"/>
    <property type="match status" value="1"/>
</dbReference>
<keyword evidence="2 7" id="KW-0813">Transport</keyword>
<dbReference type="SUPFAM" id="SSF49464">
    <property type="entry name" value="Carboxypeptidase regulatory domain-like"/>
    <property type="match status" value="1"/>
</dbReference>
<dbReference type="Proteomes" id="UP000236634">
    <property type="component" value="Unassembled WGS sequence"/>
</dbReference>
<keyword evidence="5 7" id="KW-0472">Membrane</keyword>
<evidence type="ECO:0000256" key="1">
    <source>
        <dbReference type="ARBA" id="ARBA00004571"/>
    </source>
</evidence>
<dbReference type="InterPro" id="IPR008969">
    <property type="entry name" value="CarboxyPept-like_regulatory"/>
</dbReference>
<evidence type="ECO:0000256" key="6">
    <source>
        <dbReference type="ARBA" id="ARBA00023237"/>
    </source>
</evidence>
<organism evidence="10 11">
    <name type="scientific">Hoylesella timonensis</name>
    <dbReference type="NCBI Taxonomy" id="386414"/>
    <lineage>
        <taxon>Bacteria</taxon>
        <taxon>Pseudomonadati</taxon>
        <taxon>Bacteroidota</taxon>
        <taxon>Bacteroidia</taxon>
        <taxon>Bacteroidales</taxon>
        <taxon>Prevotellaceae</taxon>
        <taxon>Hoylesella</taxon>
    </lineage>
</organism>
<protein>
    <submittedName>
        <fullName evidence="10">SusC/RagA family TonB-linked outer membrane protein</fullName>
    </submittedName>
</protein>
<reference evidence="10 11" key="1">
    <citation type="submission" date="2017-03" db="EMBL/GenBank/DDBJ databases">
        <authorList>
            <person name="Afonso C.L."/>
            <person name="Miller P.J."/>
            <person name="Scott M.A."/>
            <person name="Spackman E."/>
            <person name="Goraichik I."/>
            <person name="Dimitrov K.M."/>
            <person name="Suarez D.L."/>
            <person name="Swayne D.E."/>
        </authorList>
    </citation>
    <scope>NUCLEOTIDE SEQUENCE [LARGE SCALE GENOMIC DNA]</scope>
    <source>
        <strain evidence="10 11">DNF00076</strain>
    </source>
</reference>
<dbReference type="InterPro" id="IPR023997">
    <property type="entry name" value="TonB-dep_OMP_SusC/RagA_CS"/>
</dbReference>
<proteinExistence type="inferred from homology"/>
<feature type="signal peptide" evidence="8">
    <location>
        <begin position="1"/>
        <end position="20"/>
    </location>
</feature>
<dbReference type="Gene3D" id="2.60.40.1120">
    <property type="entry name" value="Carboxypeptidase-like, regulatory domain"/>
    <property type="match status" value="1"/>
</dbReference>
<sequence length="1032" mass="115347">MKQIIYMLALLLAVVTNGFAQNANDKTKSKTFTVSGVVVDEQDEPYPGATIIIKNVPGRGVVSDLDGKFTIKVDPNATLVIQAVGMKTIEKLVTKDLADQKFVLKEDASTVDEVVVTGLSSQKKVSVVGAISTIDPKELKAPGMSLSNMLGGRVAGVITMQTSGEPGRNLSQFWIRGISTFGANGSALVLIDGIEGKLDDIDVDDVESFSILKDASATAVYGVRGANGVVIVTTKRGAMGKLSITGRASVKLSQIKRIPQYLGAYDYALLANEARAMSGESDLYTPLQLDLIKHGLDRDLYPDVNWTDEIMKKTSLQQNYYMSARGGGDIARYFLSLGYQDEGAAYNQKGNVFKKPLTYRKMTYRANIDMNLTKLTTLYFGVDGNIVNYTTPGGMGTSAVWNNIRVMNPLMMPVEYSDGTIPTFGRDNLISPYAALNYYGYKDQNSTRNMTTLKLTQKFNGVLQGLEASVQAMMDHTTDFNERRIIAPDLYHATGRSAQGALIKSLNSRALDMVYGSSNSGWRKYYLEAKANWNRTFGDHNMGALIFYYMEDTKGTDWGNDAMGINAIPARRQNLSGRLHYGYKDTYFIDANFGYTGSAQFKKGERFGFFPSIAAGWIPSNYQWFKDAMPWFSFLKIRGSYGLSGNDQITGTRFPYLTLINHTAPTYWGYQGLGIREKQIGADNLKWEVSRKSDVGIEGKFFKDRLAFTVDFFYDVRDNIYRQRVTLPEYAGMITIPFSNVGKMHSYGSDGNISYHHPINKDMSFTVRANYTFSENIVDNFEEPLYAYGYQSSNGKPLYILRGLIAEGLFKSKEEIETSPEQMFGKVRPGDIKYRDVNGDGVVNNDDRVPLSYGNQLPRLMYGFGADYTWKDLTIGFLFKGSAKVEYYRSGLYNDSGWIPFYNGEIGNVLKHANNPKNRWTPAWYSGTTATENPNAEFPRLSYGGNSNNAQLSSFWKRDGSFLRFQELSVRYKLHHKKWITACGLSSLDCEFVMNNIFTIDNVKYFDPEQAGANGAVYPLPMTYALQLYLNF</sequence>
<feature type="domain" description="TonB-dependent receptor plug" evidence="9">
    <location>
        <begin position="124"/>
        <end position="229"/>
    </location>
</feature>
<comment type="subcellular location">
    <subcellularLocation>
        <location evidence="1 7">Cell outer membrane</location>
        <topology evidence="1 7">Multi-pass membrane protein</topology>
    </subcellularLocation>
</comment>
<dbReference type="Pfam" id="PF07715">
    <property type="entry name" value="Plug"/>
    <property type="match status" value="1"/>
</dbReference>
<evidence type="ECO:0000256" key="5">
    <source>
        <dbReference type="ARBA" id="ARBA00023136"/>
    </source>
</evidence>
<dbReference type="RefSeq" id="WP_103003183.1">
    <property type="nucleotide sequence ID" value="NZ_NBAX01000004.1"/>
</dbReference>
<dbReference type="NCBIfam" id="TIGR04057">
    <property type="entry name" value="SusC_RagA_signa"/>
    <property type="match status" value="1"/>
</dbReference>
<evidence type="ECO:0000256" key="3">
    <source>
        <dbReference type="ARBA" id="ARBA00022452"/>
    </source>
</evidence>
<keyword evidence="6 7" id="KW-0998">Cell outer membrane</keyword>
<keyword evidence="3 7" id="KW-1134">Transmembrane beta strand</keyword>
<dbReference type="EMBL" id="NBAX01000004">
    <property type="protein sequence ID" value="PNP95250.1"/>
    <property type="molecule type" value="Genomic_DNA"/>
</dbReference>
<dbReference type="InterPro" id="IPR023996">
    <property type="entry name" value="TonB-dep_OMP_SusC/RagA"/>
</dbReference>
<evidence type="ECO:0000256" key="2">
    <source>
        <dbReference type="ARBA" id="ARBA00022448"/>
    </source>
</evidence>
<dbReference type="FunFam" id="2.170.130.10:FF:000003">
    <property type="entry name" value="SusC/RagA family TonB-linked outer membrane protein"/>
    <property type="match status" value="1"/>
</dbReference>
<evidence type="ECO:0000256" key="4">
    <source>
        <dbReference type="ARBA" id="ARBA00022692"/>
    </source>
</evidence>
<dbReference type="SUPFAM" id="SSF56935">
    <property type="entry name" value="Porins"/>
    <property type="match status" value="1"/>
</dbReference>
<dbReference type="NCBIfam" id="TIGR04056">
    <property type="entry name" value="OMP_RagA_SusC"/>
    <property type="match status" value="1"/>
</dbReference>
<dbReference type="InterPro" id="IPR037066">
    <property type="entry name" value="Plug_dom_sf"/>
</dbReference>
<dbReference type="PROSITE" id="PS52016">
    <property type="entry name" value="TONB_DEPENDENT_REC_3"/>
    <property type="match status" value="1"/>
</dbReference>
<comment type="similarity">
    <text evidence="7">Belongs to the TonB-dependent receptor family.</text>
</comment>